<dbReference type="RefSeq" id="XP_022469862.1">
    <property type="nucleotide sequence ID" value="XM_022623650.1"/>
</dbReference>
<dbReference type="Proteomes" id="UP000176998">
    <property type="component" value="Unassembled WGS sequence"/>
</dbReference>
<dbReference type="AlphaFoldDB" id="A0A1G4AU66"/>
<evidence type="ECO:0000256" key="1">
    <source>
        <dbReference type="SAM" id="MobiDB-lite"/>
    </source>
</evidence>
<keyword evidence="2" id="KW-0472">Membrane</keyword>
<dbReference type="EMBL" id="MJBS01000140">
    <property type="protein sequence ID" value="OHE92694.1"/>
    <property type="molecule type" value="Genomic_DNA"/>
</dbReference>
<feature type="region of interest" description="Disordered" evidence="1">
    <location>
        <begin position="46"/>
        <end position="106"/>
    </location>
</feature>
<reference evidence="3 4" key="1">
    <citation type="submission" date="2016-09" db="EMBL/GenBank/DDBJ databases">
        <authorList>
            <person name="Capua I."/>
            <person name="De Benedictis P."/>
            <person name="Joannis T."/>
            <person name="Lombin L.H."/>
            <person name="Cattoli G."/>
        </authorList>
    </citation>
    <scope>NUCLEOTIDE SEQUENCE [LARGE SCALE GENOMIC DNA]</scope>
    <source>
        <strain evidence="3 4">IMI 309357</strain>
    </source>
</reference>
<dbReference type="GeneID" id="34565160"/>
<sequence>MASDTGVNIMVGLLAFIFVVTFSSCCFLLHMHYVKRHRLVVVSLEPRRRRGGTVNGDGTGGSEDHAEEMRNNRDVGNELGRTGGAVNDGGTGPDNLRCSAEPPVRS</sequence>
<evidence type="ECO:0000313" key="3">
    <source>
        <dbReference type="EMBL" id="OHE92694.1"/>
    </source>
</evidence>
<keyword evidence="2" id="KW-0812">Transmembrane</keyword>
<gene>
    <name evidence="3" type="ORF">CORC01_12028</name>
</gene>
<proteinExistence type="predicted"/>
<evidence type="ECO:0000256" key="2">
    <source>
        <dbReference type="SAM" id="Phobius"/>
    </source>
</evidence>
<accession>A0A1G4AU66</accession>
<protein>
    <submittedName>
        <fullName evidence="3">Uncharacterized protein</fullName>
    </submittedName>
</protein>
<feature type="compositionally biased region" description="Basic and acidic residues" evidence="1">
    <location>
        <begin position="62"/>
        <end position="76"/>
    </location>
</feature>
<comment type="caution">
    <text evidence="3">The sequence shown here is derived from an EMBL/GenBank/DDBJ whole genome shotgun (WGS) entry which is preliminary data.</text>
</comment>
<organism evidence="3 4">
    <name type="scientific">Colletotrichum orchidophilum</name>
    <dbReference type="NCBI Taxonomy" id="1209926"/>
    <lineage>
        <taxon>Eukaryota</taxon>
        <taxon>Fungi</taxon>
        <taxon>Dikarya</taxon>
        <taxon>Ascomycota</taxon>
        <taxon>Pezizomycotina</taxon>
        <taxon>Sordariomycetes</taxon>
        <taxon>Hypocreomycetidae</taxon>
        <taxon>Glomerellales</taxon>
        <taxon>Glomerellaceae</taxon>
        <taxon>Colletotrichum</taxon>
    </lineage>
</organism>
<feature type="transmembrane region" description="Helical" evidence="2">
    <location>
        <begin position="6"/>
        <end position="29"/>
    </location>
</feature>
<keyword evidence="4" id="KW-1185">Reference proteome</keyword>
<feature type="compositionally biased region" description="Gly residues" evidence="1">
    <location>
        <begin position="81"/>
        <end position="92"/>
    </location>
</feature>
<evidence type="ECO:0000313" key="4">
    <source>
        <dbReference type="Proteomes" id="UP000176998"/>
    </source>
</evidence>
<keyword evidence="2" id="KW-1133">Transmembrane helix</keyword>
<name>A0A1G4AU66_9PEZI</name>